<name>V7I189_9CLOT</name>
<dbReference type="STRING" id="994573.T472_0218880"/>
<dbReference type="InterPro" id="IPR006626">
    <property type="entry name" value="PbH1"/>
</dbReference>
<dbReference type="InterPro" id="IPR011050">
    <property type="entry name" value="Pectin_lyase_fold/virulence"/>
</dbReference>
<dbReference type="eggNOG" id="COG5434">
    <property type="taxonomic scope" value="Bacteria"/>
</dbReference>
<accession>V7I189</accession>
<dbReference type="AlphaFoldDB" id="V7I189"/>
<evidence type="ECO:0008006" key="3">
    <source>
        <dbReference type="Google" id="ProtNLM"/>
    </source>
</evidence>
<dbReference type="RefSeq" id="WP_023388177.1">
    <property type="nucleotide sequence ID" value="NZ_AXUN02000231.1"/>
</dbReference>
<gene>
    <name evidence="1" type="ORF">T472_0218880</name>
</gene>
<reference evidence="1 2" key="1">
    <citation type="journal article" date="2014" name="Genome Announc.">
        <title>Genome Sequence of Youngiibacter fragilis, the Type Strain of the Genus Youngiibacter.</title>
        <authorList>
            <person name="Wawrik C.B."/>
            <person name="Callaghan A.V."/>
            <person name="Stamps B.W."/>
            <person name="Wawrik B."/>
        </authorList>
    </citation>
    <scope>NUCLEOTIDE SEQUENCE [LARGE SCALE GENOMIC DNA]</scope>
    <source>
        <strain evidence="1 2">232.1</strain>
    </source>
</reference>
<dbReference type="Gene3D" id="2.160.20.10">
    <property type="entry name" value="Single-stranded right-handed beta-helix, Pectin lyase-like"/>
    <property type="match status" value="2"/>
</dbReference>
<organism evidence="1 2">
    <name type="scientific">Youngiibacter fragilis 232.1</name>
    <dbReference type="NCBI Taxonomy" id="994573"/>
    <lineage>
        <taxon>Bacteria</taxon>
        <taxon>Bacillati</taxon>
        <taxon>Bacillota</taxon>
        <taxon>Clostridia</taxon>
        <taxon>Eubacteriales</taxon>
        <taxon>Clostridiaceae</taxon>
        <taxon>Youngiibacter</taxon>
    </lineage>
</organism>
<dbReference type="SMART" id="SM00710">
    <property type="entry name" value="PbH1"/>
    <property type="match status" value="4"/>
</dbReference>
<protein>
    <recommendedName>
        <fullName evidence="3">Right handed beta helix domain-containing protein</fullName>
    </recommendedName>
</protein>
<dbReference type="PATRIC" id="fig|994573.3.peg.3587"/>
<keyword evidence="2" id="KW-1185">Reference proteome</keyword>
<evidence type="ECO:0000313" key="2">
    <source>
        <dbReference type="Proteomes" id="UP000017747"/>
    </source>
</evidence>
<dbReference type="Proteomes" id="UP000017747">
    <property type="component" value="Unassembled WGS sequence"/>
</dbReference>
<dbReference type="InterPro" id="IPR012334">
    <property type="entry name" value="Pectin_lyas_fold"/>
</dbReference>
<proteinExistence type="predicted"/>
<dbReference type="SUPFAM" id="SSF51126">
    <property type="entry name" value="Pectin lyase-like"/>
    <property type="match status" value="1"/>
</dbReference>
<dbReference type="EMBL" id="AXUN02000231">
    <property type="protein sequence ID" value="ETA79056.1"/>
    <property type="molecule type" value="Genomic_DNA"/>
</dbReference>
<evidence type="ECO:0000313" key="1">
    <source>
        <dbReference type="EMBL" id="ETA79056.1"/>
    </source>
</evidence>
<comment type="caution">
    <text evidence="1">The sequence shown here is derived from an EMBL/GenBank/DDBJ whole genome shotgun (WGS) entry which is preliminary data.</text>
</comment>
<dbReference type="OrthoDB" id="9807299at2"/>
<sequence>MRKKTVYADDFVRDRMHSASGIQAAINHARSIQADEIRFGEGTYYLDEWQRIETLSIAHDDGCGDIHEKDVHLLVEGMTGMTLRGECLEDGSPGTVLAGSNSRIPDTLLPSILWATGSRNLTIRDLAFTRSPETASAGRVVAIHGSSLTIEVIEGLPIGDGMGAYCMNRFDLSDRSLQGASLTFGFGYDRRFKRTGERTLVLEDDNLSPILRVGDGVSWHQAGRTDFQLFFGECENIRLDNVRISNSNSFALLTEHCRNINARRLVIKPDGGQFFTGSRDGWKIYRCSGKIELDECHFEGVRMDGQNVHSNFMVVEKLLSQKSLLCSCKYAPIPLESGSEMDFHDGTRIVRNMIGQWKTTGRYPVIHSRVDRETAGREVPGVSNFITMYEVSFEDEFEGFVSKGTLMTPSCWEPESYICRNTVFRNIAGAGQLLRCKDVHIEGCRYENMMNAGILMGAELDTHSEGGHAINIVIKGCVFDNCGFKPRYGRFGGACIAIKSQGFNDPHNRKVLIEGNLFKNSSIAVEVRDASDVLIRSNNYEEIRERYVIDSETTSDIRISDC</sequence>